<dbReference type="GO" id="GO:0000155">
    <property type="term" value="F:phosphorelay sensor kinase activity"/>
    <property type="evidence" value="ECO:0007669"/>
    <property type="project" value="InterPro"/>
</dbReference>
<dbReference type="SMART" id="SM00388">
    <property type="entry name" value="HisKA"/>
    <property type="match status" value="1"/>
</dbReference>
<proteinExistence type="predicted"/>
<keyword evidence="4" id="KW-0808">Transferase</keyword>
<evidence type="ECO:0000256" key="5">
    <source>
        <dbReference type="ARBA" id="ARBA00022777"/>
    </source>
</evidence>
<dbReference type="EMBL" id="BMJC01000003">
    <property type="protein sequence ID" value="GGB03715.1"/>
    <property type="molecule type" value="Genomic_DNA"/>
</dbReference>
<evidence type="ECO:0000256" key="3">
    <source>
        <dbReference type="ARBA" id="ARBA00022553"/>
    </source>
</evidence>
<gene>
    <name evidence="8" type="ORF">GCM10011511_28770</name>
</gene>
<dbReference type="InterPro" id="IPR004358">
    <property type="entry name" value="Sig_transdc_His_kin-like_C"/>
</dbReference>
<dbReference type="Proteomes" id="UP000607559">
    <property type="component" value="Unassembled WGS sequence"/>
</dbReference>
<dbReference type="CDD" id="cd00075">
    <property type="entry name" value="HATPase"/>
    <property type="match status" value="1"/>
</dbReference>
<dbReference type="PANTHER" id="PTHR43547:SF2">
    <property type="entry name" value="HYBRID SIGNAL TRANSDUCTION HISTIDINE KINASE C"/>
    <property type="match status" value="1"/>
</dbReference>
<evidence type="ECO:0000313" key="9">
    <source>
        <dbReference type="Proteomes" id="UP000607559"/>
    </source>
</evidence>
<dbReference type="PANTHER" id="PTHR43547">
    <property type="entry name" value="TWO-COMPONENT HISTIDINE KINASE"/>
    <property type="match status" value="1"/>
</dbReference>
<feature type="transmembrane region" description="Helical" evidence="6">
    <location>
        <begin position="246"/>
        <end position="266"/>
    </location>
</feature>
<dbReference type="InterPro" id="IPR036890">
    <property type="entry name" value="HATPase_C_sf"/>
</dbReference>
<keyword evidence="6" id="KW-1133">Transmembrane helix</keyword>
<evidence type="ECO:0000256" key="6">
    <source>
        <dbReference type="SAM" id="Phobius"/>
    </source>
</evidence>
<keyword evidence="3" id="KW-0597">Phosphoprotein</keyword>
<protein>
    <recommendedName>
        <fullName evidence="2">histidine kinase</fullName>
        <ecNumber evidence="2">2.7.13.3</ecNumber>
    </recommendedName>
</protein>
<dbReference type="CDD" id="cd00082">
    <property type="entry name" value="HisKA"/>
    <property type="match status" value="1"/>
</dbReference>
<dbReference type="Pfam" id="PF02518">
    <property type="entry name" value="HATPase_c"/>
    <property type="match status" value="1"/>
</dbReference>
<evidence type="ECO:0000313" key="8">
    <source>
        <dbReference type="EMBL" id="GGB03715.1"/>
    </source>
</evidence>
<dbReference type="FunFam" id="3.30.565.10:FF:000006">
    <property type="entry name" value="Sensor histidine kinase WalK"/>
    <property type="match status" value="1"/>
</dbReference>
<comment type="catalytic activity">
    <reaction evidence="1">
        <text>ATP + protein L-histidine = ADP + protein N-phospho-L-histidine.</text>
        <dbReference type="EC" id="2.7.13.3"/>
    </reaction>
</comment>
<dbReference type="InterPro" id="IPR003661">
    <property type="entry name" value="HisK_dim/P_dom"/>
</dbReference>
<evidence type="ECO:0000256" key="4">
    <source>
        <dbReference type="ARBA" id="ARBA00022679"/>
    </source>
</evidence>
<name>A0A8J2UDQ5_9BACT</name>
<dbReference type="SMART" id="SM00387">
    <property type="entry name" value="HATPase_c"/>
    <property type="match status" value="1"/>
</dbReference>
<keyword evidence="5" id="KW-0418">Kinase</keyword>
<comment type="caution">
    <text evidence="8">The sequence shown here is derived from an EMBL/GenBank/DDBJ whole genome shotgun (WGS) entry which is preliminary data.</text>
</comment>
<keyword evidence="6" id="KW-0472">Membrane</keyword>
<evidence type="ECO:0000259" key="7">
    <source>
        <dbReference type="PROSITE" id="PS50109"/>
    </source>
</evidence>
<keyword evidence="6" id="KW-0812">Transmembrane</keyword>
<feature type="transmembrane region" description="Helical" evidence="6">
    <location>
        <begin position="20"/>
        <end position="41"/>
    </location>
</feature>
<dbReference type="Gene3D" id="1.10.287.130">
    <property type="match status" value="1"/>
</dbReference>
<dbReference type="AlphaFoldDB" id="A0A8J2UDQ5"/>
<dbReference type="InterPro" id="IPR036097">
    <property type="entry name" value="HisK_dim/P_sf"/>
</dbReference>
<dbReference type="SUPFAM" id="SSF55874">
    <property type="entry name" value="ATPase domain of HSP90 chaperone/DNA topoisomerase II/histidine kinase"/>
    <property type="match status" value="1"/>
</dbReference>
<dbReference type="InterPro" id="IPR003594">
    <property type="entry name" value="HATPase_dom"/>
</dbReference>
<evidence type="ECO:0000256" key="2">
    <source>
        <dbReference type="ARBA" id="ARBA00012438"/>
    </source>
</evidence>
<reference evidence="8" key="2">
    <citation type="submission" date="2020-09" db="EMBL/GenBank/DDBJ databases">
        <authorList>
            <person name="Sun Q."/>
            <person name="Zhou Y."/>
        </authorList>
    </citation>
    <scope>NUCLEOTIDE SEQUENCE</scope>
    <source>
        <strain evidence="8">CGMCC 1.15448</strain>
    </source>
</reference>
<keyword evidence="9" id="KW-1185">Reference proteome</keyword>
<dbReference type="PROSITE" id="PS50109">
    <property type="entry name" value="HIS_KIN"/>
    <property type="match status" value="1"/>
</dbReference>
<feature type="domain" description="Histidine kinase" evidence="7">
    <location>
        <begin position="285"/>
        <end position="503"/>
    </location>
</feature>
<reference evidence="8" key="1">
    <citation type="journal article" date="2014" name="Int. J. Syst. Evol. Microbiol.">
        <title>Complete genome sequence of Corynebacterium casei LMG S-19264T (=DSM 44701T), isolated from a smear-ripened cheese.</title>
        <authorList>
            <consortium name="US DOE Joint Genome Institute (JGI-PGF)"/>
            <person name="Walter F."/>
            <person name="Albersmeier A."/>
            <person name="Kalinowski J."/>
            <person name="Ruckert C."/>
        </authorList>
    </citation>
    <scope>NUCLEOTIDE SEQUENCE</scope>
    <source>
        <strain evidence="8">CGMCC 1.15448</strain>
    </source>
</reference>
<dbReference type="SUPFAM" id="SSF47384">
    <property type="entry name" value="Homodimeric domain of signal transducing histidine kinase"/>
    <property type="match status" value="1"/>
</dbReference>
<dbReference type="InterPro" id="IPR005467">
    <property type="entry name" value="His_kinase_dom"/>
</dbReference>
<dbReference type="EC" id="2.7.13.3" evidence="2"/>
<organism evidence="8 9">
    <name type="scientific">Puia dinghuensis</name>
    <dbReference type="NCBI Taxonomy" id="1792502"/>
    <lineage>
        <taxon>Bacteria</taxon>
        <taxon>Pseudomonadati</taxon>
        <taxon>Bacteroidota</taxon>
        <taxon>Chitinophagia</taxon>
        <taxon>Chitinophagales</taxon>
        <taxon>Chitinophagaceae</taxon>
        <taxon>Puia</taxon>
    </lineage>
</organism>
<evidence type="ECO:0000256" key="1">
    <source>
        <dbReference type="ARBA" id="ARBA00000085"/>
    </source>
</evidence>
<accession>A0A8J2UDQ5</accession>
<dbReference type="PRINTS" id="PR00344">
    <property type="entry name" value="BCTRLSENSOR"/>
</dbReference>
<dbReference type="Gene3D" id="3.30.565.10">
    <property type="entry name" value="Histidine kinase-like ATPase, C-terminal domain"/>
    <property type="match status" value="1"/>
</dbReference>
<dbReference type="Pfam" id="PF00512">
    <property type="entry name" value="HisKA"/>
    <property type="match status" value="1"/>
</dbReference>
<sequence length="503" mass="56581">MILAVLRPYLYRMVKRSGKLKLSAFLMIMTIVLVAAFQGYWLRKLYTEEWNTLKKETNVAFRDVVYTLQMQRFRKNAAFLKKDTAFFRTGVGNNLFMMNVLDSVIQLKDSAPGSVTRRDKQRFAISIQAEDRNDGRFPLPGVSDVLPPRPDSELPLVIRYLSSKDSATPPLSIGEIDSAYKKELLRNNITVPYVLQRIAGKEADLERPISADELKTGFLLVGLSNAYAYQATFSSPAVYILDKVRLPIIVGILLLTFTTVSLVFLYRNLVQQRQIAVIKNEFISNMTHELKTPISTVTVAVEALRHFGALDDRERAKEYLDISALELQRLSLLVDKVLKLSLFENRQIELKPERIDLPALAAEVMASMKLSLEKAGAVAQLTCSGEGLFVLADRMHLGSVISNLLDNAIKYSRERPMLSIHLAREGQDVRISVADNGIGIPAAYREKIFEKFFRVPSGDHHNIKGYGLGLSYVHHIITRHEGHITVESKEGRGSTFTIQLPAA</sequence>